<evidence type="ECO:0000313" key="2">
    <source>
        <dbReference type="EMBL" id="GER58185.1"/>
    </source>
</evidence>
<feature type="transmembrane region" description="Helical" evidence="1">
    <location>
        <begin position="61"/>
        <end position="79"/>
    </location>
</feature>
<accession>A0A5J4IM44</accession>
<dbReference type="AlphaFoldDB" id="A0A5J4IM44"/>
<gene>
    <name evidence="2" type="ORF">ULMA_02930</name>
</gene>
<feature type="transmembrane region" description="Helical" evidence="1">
    <location>
        <begin position="91"/>
        <end position="107"/>
    </location>
</feature>
<sequence length="108" mass="12109">MEPRLTEKKQKQYLFKEIFIGFIVGLLATCLGVFICLVVISILKGTGIVDTFNFYINSGKLWTVLTLGALPNLAAFFGFLKINKEYKARGVILATFIVAITAYIIYFT</sequence>
<protein>
    <submittedName>
        <fullName evidence="2">Uncharacterized protein</fullName>
    </submittedName>
</protein>
<keyword evidence="1" id="KW-0812">Transmembrane</keyword>
<keyword evidence="1" id="KW-1133">Transmembrane helix</keyword>
<dbReference type="Proteomes" id="UP000326509">
    <property type="component" value="Unassembled WGS sequence"/>
</dbReference>
<comment type="caution">
    <text evidence="2">The sequence shown here is derived from an EMBL/GenBank/DDBJ whole genome shotgun (WGS) entry which is preliminary data.</text>
</comment>
<feature type="transmembrane region" description="Helical" evidence="1">
    <location>
        <begin position="18"/>
        <end position="41"/>
    </location>
</feature>
<name>A0A5J4IM44_9FLAO</name>
<reference evidence="2 3" key="1">
    <citation type="submission" date="2019-08" db="EMBL/GenBank/DDBJ databases">
        <title>Draft genome sequence of Ulvibacter marinus type strain NBRC 109484.</title>
        <authorList>
            <person name="Kawano K."/>
            <person name="Ushijima N."/>
            <person name="Kihara M."/>
            <person name="Itoh H."/>
        </authorList>
    </citation>
    <scope>NUCLEOTIDE SEQUENCE [LARGE SCALE GENOMIC DNA]</scope>
    <source>
        <strain evidence="2 3">NBRC 109484</strain>
    </source>
</reference>
<proteinExistence type="predicted"/>
<dbReference type="EMBL" id="BKCG01000001">
    <property type="protein sequence ID" value="GER58185.1"/>
    <property type="molecule type" value="Genomic_DNA"/>
</dbReference>
<dbReference type="OrthoDB" id="1362378at2"/>
<keyword evidence="1" id="KW-0472">Membrane</keyword>
<organism evidence="2 3">
    <name type="scientific">Patiriisocius marinus</name>
    <dbReference type="NCBI Taxonomy" id="1397112"/>
    <lineage>
        <taxon>Bacteria</taxon>
        <taxon>Pseudomonadati</taxon>
        <taxon>Bacteroidota</taxon>
        <taxon>Flavobacteriia</taxon>
        <taxon>Flavobacteriales</taxon>
        <taxon>Flavobacteriaceae</taxon>
        <taxon>Patiriisocius</taxon>
    </lineage>
</organism>
<evidence type="ECO:0000256" key="1">
    <source>
        <dbReference type="SAM" id="Phobius"/>
    </source>
</evidence>
<evidence type="ECO:0000313" key="3">
    <source>
        <dbReference type="Proteomes" id="UP000326509"/>
    </source>
</evidence>
<keyword evidence="3" id="KW-1185">Reference proteome</keyword>
<dbReference type="RefSeq" id="WP_151672276.1">
    <property type="nucleotide sequence ID" value="NZ_BKCG01000001.1"/>
</dbReference>